<dbReference type="AlphaFoldDB" id="A0A967B6X4"/>
<comment type="caution">
    <text evidence="1">The sequence shown here is derived from an EMBL/GenBank/DDBJ whole genome shotgun (WGS) entry which is preliminary data.</text>
</comment>
<keyword evidence="2" id="KW-1185">Reference proteome</keyword>
<proteinExistence type="predicted"/>
<name>A0A967B6X4_9PROT</name>
<gene>
    <name evidence="1" type="ORF">GOB87_04930</name>
</gene>
<evidence type="ECO:0000313" key="2">
    <source>
        <dbReference type="Proteomes" id="UP000597459"/>
    </source>
</evidence>
<dbReference type="Proteomes" id="UP000597459">
    <property type="component" value="Unassembled WGS sequence"/>
</dbReference>
<reference evidence="1" key="1">
    <citation type="submission" date="2019-11" db="EMBL/GenBank/DDBJ databases">
        <title>Description of new Acetobacter species.</title>
        <authorList>
            <person name="Cleenwerck I."/>
            <person name="Sombolestani A.S."/>
        </authorList>
    </citation>
    <scope>NUCLEOTIDE SEQUENCE</scope>
    <source>
        <strain evidence="1">LMG 1626</strain>
    </source>
</reference>
<sequence length="249" mass="26185">MNGVRQFVDRDVANGVPGTSLIATDKNAVQNELMKVITAAGLTPSPDDLTQLYQALLKIVAQAAASAAVGFTPVEQGGAPNQSTNKVNLGWDTTLGAFRIAIGGSDIGVLVRSNSASLNAATAVGNMYFDEGFFHVAPISGSDLRLVSTADYSSASSYGTDGSMMAYRKSPDGIIRQSGRVITPQVGTPQIYNIQFPVPFPQEVREYGAVQLDADMPSGSVFSVGNYTNQGMTLLNSGGFSMSWWAEGI</sequence>
<evidence type="ECO:0008006" key="3">
    <source>
        <dbReference type="Google" id="ProtNLM"/>
    </source>
</evidence>
<dbReference type="EMBL" id="WOTH01000006">
    <property type="protein sequence ID" value="NHO53306.1"/>
    <property type="molecule type" value="Genomic_DNA"/>
</dbReference>
<accession>A0A967B6X4</accession>
<protein>
    <recommendedName>
        <fullName evidence="3">Phage tail protein</fullName>
    </recommendedName>
</protein>
<evidence type="ECO:0000313" key="1">
    <source>
        <dbReference type="EMBL" id="NHO53306.1"/>
    </source>
</evidence>
<organism evidence="1 2">
    <name type="scientific">Acetobacter estunensis</name>
    <dbReference type="NCBI Taxonomy" id="104097"/>
    <lineage>
        <taxon>Bacteria</taxon>
        <taxon>Pseudomonadati</taxon>
        <taxon>Pseudomonadota</taxon>
        <taxon>Alphaproteobacteria</taxon>
        <taxon>Acetobacterales</taxon>
        <taxon>Acetobacteraceae</taxon>
        <taxon>Acetobacter</taxon>
    </lineage>
</organism>